<accession>M1ZE44</accession>
<dbReference type="RefSeq" id="WP_005586736.1">
    <property type="nucleotide sequence ID" value="NZ_LT669839.1"/>
</dbReference>
<dbReference type="Proteomes" id="UP000245423">
    <property type="component" value="Chromosome 1"/>
</dbReference>
<dbReference type="AlphaFoldDB" id="M1ZE44"/>
<gene>
    <name evidence="3" type="ORF">CUESP1_1145</name>
</gene>
<dbReference type="SUPFAM" id="SSF53681">
    <property type="entry name" value="Aspartate/glutamate racemase"/>
    <property type="match status" value="2"/>
</dbReference>
<dbReference type="Gene3D" id="3.40.50.1860">
    <property type="match status" value="2"/>
</dbReference>
<evidence type="ECO:0000256" key="2">
    <source>
        <dbReference type="ARBA" id="ARBA00023235"/>
    </source>
</evidence>
<dbReference type="PANTHER" id="PTHR21198">
    <property type="entry name" value="GLUTAMATE RACEMASE"/>
    <property type="match status" value="1"/>
</dbReference>
<protein>
    <recommendedName>
        <fullName evidence="5">Aspartate racemase</fullName>
    </recommendedName>
</protein>
<evidence type="ECO:0000313" key="4">
    <source>
        <dbReference type="Proteomes" id="UP000245423"/>
    </source>
</evidence>
<proteinExistence type="inferred from homology"/>
<name>M1ZE44_9FIRM</name>
<evidence type="ECO:0000313" key="3">
    <source>
        <dbReference type="EMBL" id="SHD76518.1"/>
    </source>
</evidence>
<evidence type="ECO:0000256" key="1">
    <source>
        <dbReference type="ARBA" id="ARBA00007847"/>
    </source>
</evidence>
<keyword evidence="2" id="KW-0413">Isomerase</keyword>
<dbReference type="Pfam" id="PF01177">
    <property type="entry name" value="Asp_Glu_race"/>
    <property type="match status" value="1"/>
</dbReference>
<sequence length="227" mass="26010">MILGIVGGMGPLATCELFRKIIEFTDADKDQEHLHIIIDNNTKIPDRTDYILGKGEDPRTELIRSIIKLETMGVDYIAIPCNTAHYFYDDIVRYTKVKILNMIYETANFLKEKNPKDKDYLLLSTEGTYKAEVYEKTFSSLGLDVLIPNDEDKKTIMKWIYGVKSSEFNVSLGEFESLVNKYMKNKDIPIIIGCTELSVLVERIGLTKKYFDPMTILAKRCVELGLK</sequence>
<dbReference type="HOGENOM" id="CLU_055360_2_2_9"/>
<reference evidence="3 4" key="1">
    <citation type="submission" date="2016-11" db="EMBL/GenBank/DDBJ databases">
        <authorList>
            <person name="Manzoor S."/>
        </authorList>
    </citation>
    <scope>NUCLEOTIDE SEQUENCE [LARGE SCALE GENOMIC DNA]</scope>
    <source>
        <strain evidence="3">Clostridium ultunense strain Esp</strain>
    </source>
</reference>
<evidence type="ECO:0008006" key="5">
    <source>
        <dbReference type="Google" id="ProtNLM"/>
    </source>
</evidence>
<dbReference type="PANTHER" id="PTHR21198:SF7">
    <property type="entry name" value="ASPARTATE-GLUTAMATE RACEMASE FAMILY"/>
    <property type="match status" value="1"/>
</dbReference>
<dbReference type="EMBL" id="LT669839">
    <property type="protein sequence ID" value="SHD76518.1"/>
    <property type="molecule type" value="Genomic_DNA"/>
</dbReference>
<dbReference type="InterPro" id="IPR001920">
    <property type="entry name" value="Asp/Glu_race"/>
</dbReference>
<dbReference type="NCBIfam" id="TIGR00035">
    <property type="entry name" value="asp_race"/>
    <property type="match status" value="1"/>
</dbReference>
<organism evidence="3 4">
    <name type="scientific">[Clostridium] ultunense Esp</name>
    <dbReference type="NCBI Taxonomy" id="1288971"/>
    <lineage>
        <taxon>Bacteria</taxon>
        <taxon>Bacillati</taxon>
        <taxon>Bacillota</taxon>
        <taxon>Tissierellia</taxon>
        <taxon>Tissierellales</taxon>
        <taxon>Tepidimicrobiaceae</taxon>
        <taxon>Schnuerera</taxon>
    </lineage>
</organism>
<dbReference type="InterPro" id="IPR004380">
    <property type="entry name" value="Asp_race"/>
</dbReference>
<comment type="similarity">
    <text evidence="1">Belongs to the aspartate/glutamate racemases family.</text>
</comment>
<dbReference type="GO" id="GO:0047661">
    <property type="term" value="F:amino-acid racemase activity"/>
    <property type="evidence" value="ECO:0007669"/>
    <property type="project" value="InterPro"/>
</dbReference>
<dbReference type="OrthoDB" id="9803739at2"/>
<keyword evidence="4" id="KW-1185">Reference proteome</keyword>
<dbReference type="InterPro" id="IPR015942">
    <property type="entry name" value="Asp/Glu/hydantoin_racemase"/>
</dbReference>